<dbReference type="InterPro" id="IPR000620">
    <property type="entry name" value="EamA_dom"/>
</dbReference>
<keyword evidence="4 6" id="KW-1133">Transmembrane helix</keyword>
<keyword evidence="9" id="KW-1185">Reference proteome</keyword>
<dbReference type="PANTHER" id="PTHR22911">
    <property type="entry name" value="ACYL-MALONYL CONDENSING ENZYME-RELATED"/>
    <property type="match status" value="1"/>
</dbReference>
<keyword evidence="5 6" id="KW-0472">Membrane</keyword>
<dbReference type="SUPFAM" id="SSF103481">
    <property type="entry name" value="Multidrug resistance efflux transporter EmrE"/>
    <property type="match status" value="2"/>
</dbReference>
<dbReference type="InterPro" id="IPR037185">
    <property type="entry name" value="EmrE-like"/>
</dbReference>
<feature type="transmembrane region" description="Helical" evidence="6">
    <location>
        <begin position="106"/>
        <end position="124"/>
    </location>
</feature>
<dbReference type="PROSITE" id="PS51257">
    <property type="entry name" value="PROKAR_LIPOPROTEIN"/>
    <property type="match status" value="1"/>
</dbReference>
<feature type="domain" description="EamA" evidence="7">
    <location>
        <begin position="14"/>
        <end position="146"/>
    </location>
</feature>
<sequence length="318" mass="34610">MNTAHAKAPRRHITGLLLMMAGVACLSANDAIAKALTSGYSPLQILFLRNVIALPFTVIIAVIMGGASALRSHRPVAHLLRGALWVAATMMFFTSVIHLALAEATALIFVAPFFITLISALFLGEEVEWRRWLAVLAGFFGVLVIIRPGGATFQWISLLPVATALVYAVLMLSARWVDARESVWTLLVYLTGAGALLSALIVPLGWVPVRSGDLWLFAGIATFGTAGMTMMTQAFRLAPAVVVAPLDYTGLLWATLFGWLIWQERLDMMTIVGAAIIVTSGVDTILRERRQGSGRTRILMQKEDVADDWEDETDKGQM</sequence>
<keyword evidence="3 6" id="KW-0812">Transmembrane</keyword>
<evidence type="ECO:0000256" key="6">
    <source>
        <dbReference type="SAM" id="Phobius"/>
    </source>
</evidence>
<dbReference type="GO" id="GO:0016020">
    <property type="term" value="C:membrane"/>
    <property type="evidence" value="ECO:0007669"/>
    <property type="project" value="UniProtKB-SubCell"/>
</dbReference>
<proteinExistence type="inferred from homology"/>
<dbReference type="Proteomes" id="UP000006762">
    <property type="component" value="Unassembled WGS sequence"/>
</dbReference>
<dbReference type="eggNOG" id="COG0697">
    <property type="taxonomic scope" value="Bacteria"/>
</dbReference>
<feature type="domain" description="EamA" evidence="7">
    <location>
        <begin position="157"/>
        <end position="279"/>
    </location>
</feature>
<feature type="transmembrane region" description="Helical" evidence="6">
    <location>
        <begin position="51"/>
        <end position="70"/>
    </location>
</feature>
<evidence type="ECO:0000256" key="4">
    <source>
        <dbReference type="ARBA" id="ARBA00022989"/>
    </source>
</evidence>
<feature type="transmembrane region" description="Helical" evidence="6">
    <location>
        <begin position="186"/>
        <end position="208"/>
    </location>
</feature>
<name>K2JYM0_9RHOB</name>
<evidence type="ECO:0000256" key="5">
    <source>
        <dbReference type="ARBA" id="ARBA00023136"/>
    </source>
</evidence>
<evidence type="ECO:0000256" key="2">
    <source>
        <dbReference type="ARBA" id="ARBA00009853"/>
    </source>
</evidence>
<feature type="transmembrane region" description="Helical" evidence="6">
    <location>
        <begin position="82"/>
        <end position="100"/>
    </location>
</feature>
<dbReference type="AlphaFoldDB" id="K2JYM0"/>
<comment type="caution">
    <text evidence="8">The sequence shown here is derived from an EMBL/GenBank/DDBJ whole genome shotgun (WGS) entry which is preliminary data.</text>
</comment>
<accession>K2JYM0</accession>
<dbReference type="EMBL" id="AMRK01000007">
    <property type="protein sequence ID" value="EKE70355.1"/>
    <property type="molecule type" value="Genomic_DNA"/>
</dbReference>
<dbReference type="Pfam" id="PF00892">
    <property type="entry name" value="EamA"/>
    <property type="match status" value="2"/>
</dbReference>
<protein>
    <recommendedName>
        <fullName evidence="7">EamA domain-containing protein</fullName>
    </recommendedName>
</protein>
<dbReference type="PANTHER" id="PTHR22911:SF6">
    <property type="entry name" value="SOLUTE CARRIER FAMILY 35 MEMBER G1"/>
    <property type="match status" value="1"/>
</dbReference>
<reference evidence="8 9" key="1">
    <citation type="submission" date="2012-09" db="EMBL/GenBank/DDBJ databases">
        <title>Celeribacter baekdonensis B30 Genome Sequencing.</title>
        <authorList>
            <person name="Wang W."/>
        </authorList>
    </citation>
    <scope>NUCLEOTIDE SEQUENCE [LARGE SCALE GENOMIC DNA]</scope>
    <source>
        <strain evidence="8 9">B30</strain>
    </source>
</reference>
<dbReference type="STRING" id="1208323.B30_12864"/>
<dbReference type="PATRIC" id="fig|1208323.3.peg.2661"/>
<evidence type="ECO:0000313" key="8">
    <source>
        <dbReference type="EMBL" id="EKE70355.1"/>
    </source>
</evidence>
<feature type="transmembrane region" description="Helical" evidence="6">
    <location>
        <begin position="238"/>
        <end position="262"/>
    </location>
</feature>
<evidence type="ECO:0000313" key="9">
    <source>
        <dbReference type="Proteomes" id="UP000006762"/>
    </source>
</evidence>
<evidence type="ECO:0000259" key="7">
    <source>
        <dbReference type="Pfam" id="PF00892"/>
    </source>
</evidence>
<dbReference type="OrthoDB" id="7165334at2"/>
<feature type="transmembrane region" description="Helical" evidence="6">
    <location>
        <begin position="155"/>
        <end position="174"/>
    </location>
</feature>
<evidence type="ECO:0000256" key="3">
    <source>
        <dbReference type="ARBA" id="ARBA00022692"/>
    </source>
</evidence>
<comment type="subcellular location">
    <subcellularLocation>
        <location evidence="1">Membrane</location>
        <topology evidence="1">Multi-pass membrane protein</topology>
    </subcellularLocation>
</comment>
<feature type="transmembrane region" description="Helical" evidence="6">
    <location>
        <begin position="131"/>
        <end position="149"/>
    </location>
</feature>
<organism evidence="8 9">
    <name type="scientific">Celeribacter baekdonensis B30</name>
    <dbReference type="NCBI Taxonomy" id="1208323"/>
    <lineage>
        <taxon>Bacteria</taxon>
        <taxon>Pseudomonadati</taxon>
        <taxon>Pseudomonadota</taxon>
        <taxon>Alphaproteobacteria</taxon>
        <taxon>Rhodobacterales</taxon>
        <taxon>Roseobacteraceae</taxon>
        <taxon>Celeribacter</taxon>
    </lineage>
</organism>
<dbReference type="RefSeq" id="WP_009572531.1">
    <property type="nucleotide sequence ID" value="NZ_AMRK01000007.1"/>
</dbReference>
<comment type="similarity">
    <text evidence="2">Belongs to the drug/metabolite transporter (DMT) superfamily. 10 TMS drug/metabolite exporter (DME) (TC 2.A.7.3) family.</text>
</comment>
<gene>
    <name evidence="8" type="ORF">B30_12864</name>
</gene>
<evidence type="ECO:0000256" key="1">
    <source>
        <dbReference type="ARBA" id="ARBA00004141"/>
    </source>
</evidence>